<reference evidence="1 2" key="1">
    <citation type="submission" date="2024-08" db="EMBL/GenBank/DDBJ databases">
        <title>Gnathostoma spinigerum genome.</title>
        <authorList>
            <person name="Gonzalez-Bertolin B."/>
            <person name="Monzon S."/>
            <person name="Zaballos A."/>
            <person name="Jimenez P."/>
            <person name="Dekumyoy P."/>
            <person name="Varona S."/>
            <person name="Cuesta I."/>
            <person name="Sumanam S."/>
            <person name="Adisakwattana P."/>
            <person name="Gasser R.B."/>
            <person name="Hernandez-Gonzalez A."/>
            <person name="Young N.D."/>
            <person name="Perteguer M.J."/>
        </authorList>
    </citation>
    <scope>NUCLEOTIDE SEQUENCE [LARGE SCALE GENOMIC DNA]</scope>
    <source>
        <strain evidence="1">AL3</strain>
        <tissue evidence="1">Liver</tissue>
    </source>
</reference>
<keyword evidence="2" id="KW-1185">Reference proteome</keyword>
<accession>A0ABD6ESQ4</accession>
<protein>
    <submittedName>
        <fullName evidence="1">Uncharacterized protein</fullName>
    </submittedName>
</protein>
<gene>
    <name evidence="1" type="ORF">AB6A40_009060</name>
</gene>
<sequence length="114" mass="12839">MSLLRSRLGNEFRSCHIVGCDDFKVMLIPPIVVCLLIIERTDRIRSMESSSSSNTNQCTALSVIYSAPLLREFTSDNKVVYIGEKAYHFVQAWDANGVSAVLWDSVCICILCFR</sequence>
<name>A0ABD6ESQ4_9BILA</name>
<dbReference type="EMBL" id="JBGFUD010009072">
    <property type="protein sequence ID" value="MFH4982351.1"/>
    <property type="molecule type" value="Genomic_DNA"/>
</dbReference>
<proteinExistence type="predicted"/>
<comment type="caution">
    <text evidence="1">The sequence shown here is derived from an EMBL/GenBank/DDBJ whole genome shotgun (WGS) entry which is preliminary data.</text>
</comment>
<dbReference type="AlphaFoldDB" id="A0ABD6ESQ4"/>
<evidence type="ECO:0000313" key="2">
    <source>
        <dbReference type="Proteomes" id="UP001608902"/>
    </source>
</evidence>
<evidence type="ECO:0000313" key="1">
    <source>
        <dbReference type="EMBL" id="MFH4982351.1"/>
    </source>
</evidence>
<organism evidence="1 2">
    <name type="scientific">Gnathostoma spinigerum</name>
    <dbReference type="NCBI Taxonomy" id="75299"/>
    <lineage>
        <taxon>Eukaryota</taxon>
        <taxon>Metazoa</taxon>
        <taxon>Ecdysozoa</taxon>
        <taxon>Nematoda</taxon>
        <taxon>Chromadorea</taxon>
        <taxon>Rhabditida</taxon>
        <taxon>Spirurina</taxon>
        <taxon>Gnathostomatomorpha</taxon>
        <taxon>Gnathostomatoidea</taxon>
        <taxon>Gnathostomatidae</taxon>
        <taxon>Gnathostoma</taxon>
    </lineage>
</organism>
<dbReference type="Proteomes" id="UP001608902">
    <property type="component" value="Unassembled WGS sequence"/>
</dbReference>